<dbReference type="SUPFAM" id="SSF53756">
    <property type="entry name" value="UDP-Glycosyltransferase/glycogen phosphorylase"/>
    <property type="match status" value="1"/>
</dbReference>
<evidence type="ECO:0000313" key="2">
    <source>
        <dbReference type="Proteomes" id="UP001304340"/>
    </source>
</evidence>
<keyword evidence="1" id="KW-0328">Glycosyltransferase</keyword>
<evidence type="ECO:0000313" key="1">
    <source>
        <dbReference type="EMBL" id="WPF83220.1"/>
    </source>
</evidence>
<dbReference type="GO" id="GO:0016757">
    <property type="term" value="F:glycosyltransferase activity"/>
    <property type="evidence" value="ECO:0007669"/>
    <property type="project" value="UniProtKB-KW"/>
</dbReference>
<dbReference type="KEGG" id="sbil:SANBI_000876"/>
<organism evidence="1 2">
    <name type="scientific">Sanguibacter biliveldensis</name>
    <dbReference type="NCBI Taxonomy" id="3030830"/>
    <lineage>
        <taxon>Bacteria</taxon>
        <taxon>Bacillati</taxon>
        <taxon>Actinomycetota</taxon>
        <taxon>Actinomycetes</taxon>
        <taxon>Micrococcales</taxon>
        <taxon>Sanguibacteraceae</taxon>
        <taxon>Sanguibacter</taxon>
    </lineage>
</organism>
<gene>
    <name evidence="1" type="ORF">SANBI_000876</name>
</gene>
<dbReference type="PANTHER" id="PTHR12526">
    <property type="entry name" value="GLYCOSYLTRANSFERASE"/>
    <property type="match status" value="1"/>
</dbReference>
<keyword evidence="1" id="KW-0808">Transferase</keyword>
<dbReference type="AlphaFoldDB" id="A0AAF0Z5U3"/>
<accession>A0AAF0Z5U3</accession>
<keyword evidence="2" id="KW-1185">Reference proteome</keyword>
<dbReference type="Pfam" id="PF13692">
    <property type="entry name" value="Glyco_trans_1_4"/>
    <property type="match status" value="1"/>
</dbReference>
<dbReference type="EMBL" id="CP138359">
    <property type="protein sequence ID" value="WPF83220.1"/>
    <property type="molecule type" value="Genomic_DNA"/>
</dbReference>
<dbReference type="EC" id="2.4.-.-" evidence="1"/>
<proteinExistence type="predicted"/>
<dbReference type="Gene3D" id="3.40.50.2000">
    <property type="entry name" value="Glycogen Phosphorylase B"/>
    <property type="match status" value="1"/>
</dbReference>
<dbReference type="RefSeq" id="WP_319159308.1">
    <property type="nucleotide sequence ID" value="NZ_CP138359.1"/>
</dbReference>
<dbReference type="PANTHER" id="PTHR12526:SF636">
    <property type="entry name" value="BLL3647 PROTEIN"/>
    <property type="match status" value="1"/>
</dbReference>
<protein>
    <submittedName>
        <fullName evidence="1">Glycosyltransferase</fullName>
        <ecNumber evidence="1">2.4.-.-</ecNumber>
    </submittedName>
</protein>
<dbReference type="Proteomes" id="UP001304340">
    <property type="component" value="Chromosome"/>
</dbReference>
<sequence length="373" mass="40366">MILSFGTYEAARHPRVGILVDGLRSHGVDVSEVNHPIGLSTSERVRMLQQPWRLPLLLVRLLRAWTRLWIGSRPFRRRGSRPEAVLVGYMGHFDVILARLLFPSVPIVLDHLLFAADTARDRGSAGAKVRLLSLLDRLALACASVAVVDTEEHRQMLPVPGRGVVVPVGARQEWFEAAAATTPAAERRPGALSVVFFGLFTPLQGTTVIAEAVRDVLATHPGVHVTMIGDGQDAQAARTVLADLSAVTWQTWVAPEDLPEVVAAHDVCLGIFADSPKGRRVVPNKVYEGLAAGCAVITSDTPPQRRTVADLAVLVPPRDPAALAEQLRRFADDHELLEQRRELTRRGSQRFAAKAVVGPLLDVLGLSTSGASA</sequence>
<name>A0AAF0Z5U3_9MICO</name>
<reference evidence="2" key="1">
    <citation type="submission" date="2023-11" db="EMBL/GenBank/DDBJ databases">
        <authorList>
            <person name="Helweg L.P."/>
            <person name="Kiel A."/>
            <person name="Hitz F."/>
            <person name="Ruckert-Reed C."/>
            <person name="Busche T."/>
            <person name="Kaltschmidt B."/>
            <person name="Kaltschmidt C."/>
        </authorList>
    </citation>
    <scope>NUCLEOTIDE SEQUENCE [LARGE SCALE GENOMIC DNA]</scope>
    <source>
        <strain evidence="2">4.1</strain>
    </source>
</reference>